<evidence type="ECO:0000313" key="13">
    <source>
        <dbReference type="Proteomes" id="UP000192578"/>
    </source>
</evidence>
<dbReference type="Pfam" id="PF04110">
    <property type="entry name" value="APG12"/>
    <property type="match status" value="1"/>
</dbReference>
<evidence type="ECO:0000256" key="5">
    <source>
        <dbReference type="ARBA" id="ARBA00022490"/>
    </source>
</evidence>
<proteinExistence type="inferred from homology"/>
<dbReference type="CDD" id="cd01612">
    <property type="entry name" value="Ubl_ATG12"/>
    <property type="match status" value="1"/>
</dbReference>
<keyword evidence="13" id="KW-1185">Reference proteome</keyword>
<evidence type="ECO:0000256" key="2">
    <source>
        <dbReference type="ARBA" id="ARBA00004496"/>
    </source>
</evidence>
<name>A0A9X6NAP6_HYPEX</name>
<evidence type="ECO:0000256" key="8">
    <source>
        <dbReference type="ARBA" id="ARBA00022990"/>
    </source>
</evidence>
<dbReference type="InterPro" id="IPR007242">
    <property type="entry name" value="Atg12"/>
</dbReference>
<dbReference type="SUPFAM" id="SSF54236">
    <property type="entry name" value="Ubiquitin-like"/>
    <property type="match status" value="1"/>
</dbReference>
<evidence type="ECO:0000256" key="1">
    <source>
        <dbReference type="ARBA" id="ARBA00004184"/>
    </source>
</evidence>
<organism evidence="12 13">
    <name type="scientific">Hypsibius exemplaris</name>
    <name type="common">Freshwater tardigrade</name>
    <dbReference type="NCBI Taxonomy" id="2072580"/>
    <lineage>
        <taxon>Eukaryota</taxon>
        <taxon>Metazoa</taxon>
        <taxon>Ecdysozoa</taxon>
        <taxon>Tardigrada</taxon>
        <taxon>Eutardigrada</taxon>
        <taxon>Parachela</taxon>
        <taxon>Hypsibioidea</taxon>
        <taxon>Hypsibiidae</taxon>
        <taxon>Hypsibius</taxon>
    </lineage>
</organism>
<evidence type="ECO:0000256" key="3">
    <source>
        <dbReference type="ARBA" id="ARBA00007778"/>
    </source>
</evidence>
<evidence type="ECO:0000256" key="11">
    <source>
        <dbReference type="RuleBase" id="RU361201"/>
    </source>
</evidence>
<dbReference type="GO" id="GO:0034727">
    <property type="term" value="P:piecemeal microautophagy of the nucleus"/>
    <property type="evidence" value="ECO:0007669"/>
    <property type="project" value="TreeGrafter"/>
</dbReference>
<dbReference type="GO" id="GO:0061723">
    <property type="term" value="P:glycophagy"/>
    <property type="evidence" value="ECO:0007669"/>
    <property type="project" value="TreeGrafter"/>
</dbReference>
<dbReference type="FunFam" id="3.10.20.90:FF:000117">
    <property type="entry name" value="Ubiquitin-like protein ATG12"/>
    <property type="match status" value="1"/>
</dbReference>
<dbReference type="AlphaFoldDB" id="A0A9X6NAP6"/>
<dbReference type="PANTHER" id="PTHR13385:SF0">
    <property type="entry name" value="UBIQUITIN-LIKE PROTEIN ATG12"/>
    <property type="match status" value="1"/>
</dbReference>
<dbReference type="GO" id="GO:0000421">
    <property type="term" value="C:autophagosome membrane"/>
    <property type="evidence" value="ECO:0007669"/>
    <property type="project" value="TreeGrafter"/>
</dbReference>
<keyword evidence="10" id="KW-0472">Membrane</keyword>
<dbReference type="GO" id="GO:0019776">
    <property type="term" value="F:Atg8-family ligase activity"/>
    <property type="evidence" value="ECO:0007669"/>
    <property type="project" value="TreeGrafter"/>
</dbReference>
<dbReference type="InterPro" id="IPR029071">
    <property type="entry name" value="Ubiquitin-like_domsf"/>
</dbReference>
<evidence type="ECO:0000256" key="10">
    <source>
        <dbReference type="ARBA" id="ARBA00023136"/>
    </source>
</evidence>
<evidence type="ECO:0000256" key="9">
    <source>
        <dbReference type="ARBA" id="ARBA00023006"/>
    </source>
</evidence>
<dbReference type="GO" id="GO:0000045">
    <property type="term" value="P:autophagosome assembly"/>
    <property type="evidence" value="ECO:0007669"/>
    <property type="project" value="InterPro"/>
</dbReference>
<dbReference type="GO" id="GO:0097352">
    <property type="term" value="P:autophagosome maturation"/>
    <property type="evidence" value="ECO:0007669"/>
    <property type="project" value="TreeGrafter"/>
</dbReference>
<comment type="similarity">
    <text evidence="3 11">Belongs to the ATG12 family.</text>
</comment>
<comment type="caution">
    <text evidence="12">The sequence shown here is derived from an EMBL/GenBank/DDBJ whole genome shotgun (WGS) entry which is preliminary data.</text>
</comment>
<gene>
    <name evidence="12" type="ORF">BV898_15297</name>
</gene>
<comment type="subcellular location">
    <subcellularLocation>
        <location evidence="2">Cytoplasm</location>
    </subcellularLocation>
    <subcellularLocation>
        <location evidence="1">Endomembrane system</location>
        <topology evidence="1">Peripheral membrane protein</topology>
    </subcellularLocation>
</comment>
<dbReference type="GO" id="GO:0034274">
    <property type="term" value="C:Atg12-Atg5-Atg16 complex"/>
    <property type="evidence" value="ECO:0007669"/>
    <property type="project" value="TreeGrafter"/>
</dbReference>
<dbReference type="Proteomes" id="UP000192578">
    <property type="component" value="Unassembled WGS sequence"/>
</dbReference>
<dbReference type="PANTHER" id="PTHR13385">
    <property type="entry name" value="AUTOPHAGY PROTEIN 12"/>
    <property type="match status" value="1"/>
</dbReference>
<dbReference type="GO" id="GO:0000422">
    <property type="term" value="P:autophagy of mitochondrion"/>
    <property type="evidence" value="ECO:0007669"/>
    <property type="project" value="TreeGrafter"/>
</dbReference>
<sequence>MADPSEGNDDVITAEDLSEITGIRLDTIDAPPPPPAVTVAVSVHPVSLEEALLSSPSTPVKTSNLGEAAVISPDSQAAPSAVEEAAGGDKEGKVDLLLKAVGDAPIMKKKRWAVDPTKKVAWVSEFVRKYLKCEPQESLFLYVNQYFSPSPDQEIGSLYECFGSDGKLVLHYCKQQAWG</sequence>
<dbReference type="GO" id="GO:0034045">
    <property type="term" value="C:phagophore assembly site membrane"/>
    <property type="evidence" value="ECO:0007669"/>
    <property type="project" value="TreeGrafter"/>
</dbReference>
<keyword evidence="5" id="KW-0963">Cytoplasm</keyword>
<reference evidence="13" key="1">
    <citation type="submission" date="2017-01" db="EMBL/GenBank/DDBJ databases">
        <title>Comparative genomics of anhydrobiosis in the tardigrade Hypsibius dujardini.</title>
        <authorList>
            <person name="Yoshida Y."/>
            <person name="Koutsovoulos G."/>
            <person name="Laetsch D."/>
            <person name="Stevens L."/>
            <person name="Kumar S."/>
            <person name="Horikawa D."/>
            <person name="Ishino K."/>
            <person name="Komine S."/>
            <person name="Tomita M."/>
            <person name="Blaxter M."/>
            <person name="Arakawa K."/>
        </authorList>
    </citation>
    <scope>NUCLEOTIDE SEQUENCE [LARGE SCALE GENOMIC DNA]</scope>
    <source>
        <strain evidence="13">Z151</strain>
    </source>
</reference>
<keyword evidence="9 11" id="KW-0072">Autophagy</keyword>
<keyword evidence="6 11" id="KW-1017">Isopeptide bond</keyword>
<comment type="subunit">
    <text evidence="11">Forms a conjugate with ATG5.</text>
</comment>
<protein>
    <recommendedName>
        <fullName evidence="4 11">Ubiquitin-like protein ATG12</fullName>
    </recommendedName>
</protein>
<evidence type="ECO:0000256" key="4">
    <source>
        <dbReference type="ARBA" id="ARBA00015875"/>
    </source>
</evidence>
<evidence type="ECO:0000313" key="12">
    <source>
        <dbReference type="EMBL" id="OWA50790.1"/>
    </source>
</evidence>
<evidence type="ECO:0000256" key="7">
    <source>
        <dbReference type="ARBA" id="ARBA00022786"/>
    </source>
</evidence>
<evidence type="ECO:0000256" key="6">
    <source>
        <dbReference type="ARBA" id="ARBA00022499"/>
    </source>
</evidence>
<keyword evidence="7 11" id="KW-0833">Ubl conjugation pathway</keyword>
<keyword evidence="8" id="KW-0007">Acetylation</keyword>
<accession>A0A9X6NAP6</accession>
<dbReference type="Gene3D" id="3.10.20.90">
    <property type="entry name" value="Phosphatidylinositol 3-kinase Catalytic Subunit, Chain A, domain 1"/>
    <property type="match status" value="1"/>
</dbReference>
<dbReference type="OrthoDB" id="10003551at2759"/>
<comment type="function">
    <text evidence="11">Ubiquitin-like protein involved in autophagic vesicle formation.</text>
</comment>
<dbReference type="EMBL" id="MTYJ01000203">
    <property type="protein sequence ID" value="OWA50790.1"/>
    <property type="molecule type" value="Genomic_DNA"/>
</dbReference>
<dbReference type="GO" id="GO:0012505">
    <property type="term" value="C:endomembrane system"/>
    <property type="evidence" value="ECO:0007669"/>
    <property type="project" value="UniProtKB-SubCell"/>
</dbReference>